<comment type="caution">
    <text evidence="1">The sequence shown here is derived from an EMBL/GenBank/DDBJ whole genome shotgun (WGS) entry which is preliminary data.</text>
</comment>
<dbReference type="EMBL" id="ABWK02000020">
    <property type="protein sequence ID" value="EEX68139.1"/>
    <property type="molecule type" value="Genomic_DNA"/>
</dbReference>
<keyword evidence="2" id="KW-1185">Reference proteome</keyword>
<evidence type="ECO:0000313" key="2">
    <source>
        <dbReference type="Proteomes" id="UP000003671"/>
    </source>
</evidence>
<reference evidence="1" key="1">
    <citation type="submission" date="2009-09" db="EMBL/GenBank/DDBJ databases">
        <authorList>
            <person name="Weinstock G."/>
            <person name="Sodergren E."/>
            <person name="Clifton S."/>
            <person name="Fulton L."/>
            <person name="Fulton B."/>
            <person name="Courtney L."/>
            <person name="Fronick C."/>
            <person name="Harrison M."/>
            <person name="Strong C."/>
            <person name="Farmer C."/>
            <person name="Delahaunty K."/>
            <person name="Markovic C."/>
            <person name="Hall O."/>
            <person name="Minx P."/>
            <person name="Tomlinson C."/>
            <person name="Mitreva M."/>
            <person name="Nelson J."/>
            <person name="Hou S."/>
            <person name="Wollam A."/>
            <person name="Pepin K.H."/>
            <person name="Johnson M."/>
            <person name="Bhonagiri V."/>
            <person name="Nash W.E."/>
            <person name="Warren W."/>
            <person name="Chinwalla A."/>
            <person name="Mardis E.R."/>
            <person name="Wilson R.K."/>
        </authorList>
    </citation>
    <scope>NUCLEOTIDE SEQUENCE [LARGE SCALE GENOMIC DNA]</scope>
    <source>
        <strain evidence="1">DSM 20544</strain>
    </source>
</reference>
<evidence type="ECO:0000313" key="1">
    <source>
        <dbReference type="EMBL" id="EEX68139.1"/>
    </source>
</evidence>
<proteinExistence type="predicted"/>
<accession>C9KPI5</accession>
<dbReference type="STRING" id="500635.MITSMUL_05141"/>
<gene>
    <name evidence="1" type="ORF">MITSMUL_05141</name>
</gene>
<organism evidence="1 2">
    <name type="scientific">Mitsuokella multacida DSM 20544</name>
    <dbReference type="NCBI Taxonomy" id="500635"/>
    <lineage>
        <taxon>Bacteria</taxon>
        <taxon>Bacillati</taxon>
        <taxon>Bacillota</taxon>
        <taxon>Negativicutes</taxon>
        <taxon>Selenomonadales</taxon>
        <taxon>Selenomonadaceae</taxon>
        <taxon>Mitsuokella</taxon>
    </lineage>
</organism>
<dbReference type="Proteomes" id="UP000003671">
    <property type="component" value="Unassembled WGS sequence"/>
</dbReference>
<dbReference type="AlphaFoldDB" id="C9KPI5"/>
<dbReference type="HOGENOM" id="CLU_1394973_0_0_9"/>
<name>C9KPI5_9FIRM</name>
<sequence length="195" mass="22386">MSILLSDLRLCYIESLIRFRASEHFLWRHEHVRAHIADEIVLDRAAARLLLVEQIPLLCELRAGALHRRAREPQGPGQLVELQMQGKLPVRCVRAVEEILPECLCARRQRPDRHHLVEVAELRDEARHRFLGHRKHPFHQNILHNTAVNSKTGLLISKASQTERIVGLLICRARQASPNSVLFVGRAKECASHRC</sequence>
<protein>
    <submittedName>
        <fullName evidence="1">Uncharacterized protein</fullName>
    </submittedName>
</protein>